<keyword evidence="3" id="KW-1185">Reference proteome</keyword>
<sequence>MGLTNVLYRRQYKIQIEPSVPALDLSKLSGLGLWINPLKRHYVVTITTSDDPNNDLETFITNFRRLTKLELKDFKIETQFGPFTLQNAVDSPWF</sequence>
<dbReference type="RefSeq" id="WP_021731927.1">
    <property type="nucleotide sequence ID" value="NZ_AVAI01000131.1"/>
</dbReference>
<dbReference type="EMBL" id="CP032744">
    <property type="protein sequence ID" value="AYJ37621.1"/>
    <property type="molecule type" value="Genomic_DNA"/>
</dbReference>
<accession>A0A098R532</accession>
<dbReference type="eggNOG" id="ENOG5030BAV">
    <property type="taxonomic scope" value="Bacteria"/>
</dbReference>
<dbReference type="KEGG" id="lpx:ASU28_01970"/>
<proteinExistence type="predicted"/>
<organism evidence="1 4">
    <name type="scientific">Lactiplantibacillus paraplantarum</name>
    <dbReference type="NCBI Taxonomy" id="60520"/>
    <lineage>
        <taxon>Bacteria</taxon>
        <taxon>Bacillati</taxon>
        <taxon>Bacillota</taxon>
        <taxon>Bacilli</taxon>
        <taxon>Lactobacillales</taxon>
        <taxon>Lactobacillaceae</taxon>
        <taxon>Lactiplantibacillus</taxon>
    </lineage>
</organism>
<reference evidence="1 4" key="2">
    <citation type="submission" date="2018-10" db="EMBL/GenBank/DDBJ databases">
        <title>Genome seuquencing of Lactobacillus species.</title>
        <authorList>
            <person name="Baek C."/>
            <person name="Yi H."/>
        </authorList>
    </citation>
    <scope>NUCLEOTIDE SEQUENCE [LARGE SCALE GENOMIC DNA]</scope>
    <source>
        <strain evidence="1 4">DSM 10667</strain>
    </source>
</reference>
<reference evidence="2 3" key="1">
    <citation type="submission" date="2017-04" db="EMBL/GenBank/DDBJ databases">
        <title>In vitro and in silico characterization of Lactobacillus paraplantarum D2-1, a starter culture for soymilk fermentation.</title>
        <authorList>
            <person name="Endo A."/>
            <person name="Sasaki F."/>
            <person name="Maeno S."/>
            <person name="Kanesaki Y."/>
            <person name="Kubota E."/>
            <person name="Torres G.A."/>
            <person name="Tomita S."/>
            <person name="Nakagawa J."/>
        </authorList>
    </citation>
    <scope>NUCLEOTIDE SEQUENCE [LARGE SCALE GENOMIC DNA]</scope>
    <source>
        <strain evidence="2 3">D2-1</strain>
    </source>
</reference>
<name>A0A098R532_9LACO</name>
<protein>
    <submittedName>
        <fullName evidence="1">Uncharacterized protein</fullName>
    </submittedName>
</protein>
<evidence type="ECO:0000313" key="2">
    <source>
        <dbReference type="EMBL" id="GBF01785.1"/>
    </source>
</evidence>
<dbReference type="Proteomes" id="UP000236162">
    <property type="component" value="Unassembled WGS sequence"/>
</dbReference>
<gene>
    <name evidence="1" type="ORF">LP667_01670</name>
    <name evidence="2" type="ORF">LPPLD21_01317</name>
</gene>
<evidence type="ECO:0000313" key="4">
    <source>
        <dbReference type="Proteomes" id="UP000277896"/>
    </source>
</evidence>
<evidence type="ECO:0000313" key="3">
    <source>
        <dbReference type="Proteomes" id="UP000236162"/>
    </source>
</evidence>
<evidence type="ECO:0000313" key="1">
    <source>
        <dbReference type="EMBL" id="AYJ37621.1"/>
    </source>
</evidence>
<dbReference type="Proteomes" id="UP000277896">
    <property type="component" value="Chromosome"/>
</dbReference>
<dbReference type="EMBL" id="BDOR01000005">
    <property type="protein sequence ID" value="GBF01785.1"/>
    <property type="molecule type" value="Genomic_DNA"/>
</dbReference>
<dbReference type="AlphaFoldDB" id="A0A098R532"/>